<gene>
    <name evidence="2" type="ORF">METZ01_LOCUS188099</name>
</gene>
<name>A0A382DAF2_9ZZZZ</name>
<sequence length="88" mass="10638">VKFRKQIPKFLLGNRCFYVGQSAKKPSIRFKQHKKGYKSNTYARRFGLRLVPEFYEKYNPIPTRKDAEELEGYVAEKLRKERYGVWFN</sequence>
<protein>
    <recommendedName>
        <fullName evidence="1">GIY-YIG domain-containing protein</fullName>
    </recommendedName>
</protein>
<dbReference type="InterPro" id="IPR000305">
    <property type="entry name" value="GIY-YIG_endonuc"/>
</dbReference>
<evidence type="ECO:0000259" key="1">
    <source>
        <dbReference type="PROSITE" id="PS50164"/>
    </source>
</evidence>
<accession>A0A382DAF2</accession>
<proteinExistence type="predicted"/>
<dbReference type="PROSITE" id="PS50164">
    <property type="entry name" value="GIY_YIG"/>
    <property type="match status" value="1"/>
</dbReference>
<dbReference type="EMBL" id="UINC01038349">
    <property type="protein sequence ID" value="SVB35245.1"/>
    <property type="molecule type" value="Genomic_DNA"/>
</dbReference>
<dbReference type="Pfam" id="PF01541">
    <property type="entry name" value="GIY-YIG"/>
    <property type="match status" value="1"/>
</dbReference>
<organism evidence="2">
    <name type="scientific">marine metagenome</name>
    <dbReference type="NCBI Taxonomy" id="408172"/>
    <lineage>
        <taxon>unclassified sequences</taxon>
        <taxon>metagenomes</taxon>
        <taxon>ecological metagenomes</taxon>
    </lineage>
</organism>
<reference evidence="2" key="1">
    <citation type="submission" date="2018-05" db="EMBL/GenBank/DDBJ databases">
        <authorList>
            <person name="Lanie J.A."/>
            <person name="Ng W.-L."/>
            <person name="Kazmierczak K.M."/>
            <person name="Andrzejewski T.M."/>
            <person name="Davidsen T.M."/>
            <person name="Wayne K.J."/>
            <person name="Tettelin H."/>
            <person name="Glass J.I."/>
            <person name="Rusch D."/>
            <person name="Podicherti R."/>
            <person name="Tsui H.-C.T."/>
            <person name="Winkler M.E."/>
        </authorList>
    </citation>
    <scope>NUCLEOTIDE SEQUENCE</scope>
</reference>
<feature type="domain" description="GIY-YIG" evidence="1">
    <location>
        <begin position="1"/>
        <end position="85"/>
    </location>
</feature>
<dbReference type="AlphaFoldDB" id="A0A382DAF2"/>
<evidence type="ECO:0000313" key="2">
    <source>
        <dbReference type="EMBL" id="SVB35245.1"/>
    </source>
</evidence>
<feature type="non-terminal residue" evidence="2">
    <location>
        <position position="1"/>
    </location>
</feature>